<accession>A0A0V8M0J6</accession>
<name>A0A0V8M0J6_9CHLR</name>
<dbReference type="InterPro" id="IPR036388">
    <property type="entry name" value="WH-like_DNA-bd_sf"/>
</dbReference>
<dbReference type="AlphaFoldDB" id="A0A0V8M0J6"/>
<proteinExistence type="predicted"/>
<dbReference type="SUPFAM" id="SSF88659">
    <property type="entry name" value="Sigma3 and sigma4 domains of RNA polymerase sigma factors"/>
    <property type="match status" value="1"/>
</dbReference>
<sequence>MKHDLTPSQRLWIEVFGVYGLPRLDERKVLDIVAQLPQRQAQAVRLRFGFKGSPITYEELRRVLFRLDGRGSVSRETARLEIKKALRDLRRPKWKQQWETAKK</sequence>
<comment type="caution">
    <text evidence="1">The sequence shown here is derived from an EMBL/GenBank/DDBJ whole genome shotgun (WGS) entry which is preliminary data.</text>
</comment>
<dbReference type="Proteomes" id="UP000053577">
    <property type="component" value="Unassembled WGS sequence"/>
</dbReference>
<protein>
    <submittedName>
        <fullName evidence="1">Uncharacterized protein</fullName>
    </submittedName>
</protein>
<dbReference type="Gene3D" id="1.10.10.10">
    <property type="entry name" value="Winged helix-like DNA-binding domain superfamily/Winged helix DNA-binding domain"/>
    <property type="match status" value="1"/>
</dbReference>
<dbReference type="EMBL" id="JGYD01000025">
    <property type="protein sequence ID" value="KSV17294.1"/>
    <property type="molecule type" value="Genomic_DNA"/>
</dbReference>
<evidence type="ECO:0000313" key="2">
    <source>
        <dbReference type="Proteomes" id="UP000053577"/>
    </source>
</evidence>
<dbReference type="RefSeq" id="WP_058292695.1">
    <property type="nucleotide sequence ID" value="NZ_JGYD01000025.1"/>
</dbReference>
<dbReference type="InterPro" id="IPR013324">
    <property type="entry name" value="RNA_pol_sigma_r3/r4-like"/>
</dbReference>
<evidence type="ECO:0000313" key="1">
    <source>
        <dbReference type="EMBL" id="KSV17294.1"/>
    </source>
</evidence>
<gene>
    <name evidence="1" type="ORF">DA01_07570</name>
</gene>
<reference evidence="1 2" key="1">
    <citation type="journal article" date="2015" name="Sci. Rep.">
        <title>A comparative genomics and reductive dehalogenase gene transcription study of two chloroethene-respiring bacteria, Dehalococcoides mccartyi strains MB and 11a.</title>
        <authorList>
            <person name="Low A."/>
            <person name="Shen Z."/>
            <person name="Cheng D."/>
            <person name="Rogers M.J."/>
            <person name="Lee P.K."/>
            <person name="He J."/>
        </authorList>
    </citation>
    <scope>NUCLEOTIDE SEQUENCE [LARGE SCALE GENOMIC DNA]</scope>
    <source>
        <strain evidence="1 2">MB</strain>
    </source>
</reference>
<organism evidence="1 2">
    <name type="scientific">Dehalococcoides mccartyi</name>
    <dbReference type="NCBI Taxonomy" id="61435"/>
    <lineage>
        <taxon>Bacteria</taxon>
        <taxon>Bacillati</taxon>
        <taxon>Chloroflexota</taxon>
        <taxon>Dehalococcoidia</taxon>
        <taxon>Dehalococcoidales</taxon>
        <taxon>Dehalococcoidaceae</taxon>
        <taxon>Dehalococcoides</taxon>
    </lineage>
</organism>
<dbReference type="PATRIC" id="fig|61435.5.peg.1487"/>